<protein>
    <submittedName>
        <fullName evidence="1">Uncharacterized protein</fullName>
    </submittedName>
</protein>
<dbReference type="Proteomes" id="UP000054279">
    <property type="component" value="Unassembled WGS sequence"/>
</dbReference>
<reference evidence="1 2" key="1">
    <citation type="submission" date="2014-06" db="EMBL/GenBank/DDBJ databases">
        <title>Evolutionary Origins and Diversification of the Mycorrhizal Mutualists.</title>
        <authorList>
            <consortium name="DOE Joint Genome Institute"/>
            <consortium name="Mycorrhizal Genomics Consortium"/>
            <person name="Kohler A."/>
            <person name="Kuo A."/>
            <person name="Nagy L.G."/>
            <person name="Floudas D."/>
            <person name="Copeland A."/>
            <person name="Barry K.W."/>
            <person name="Cichocki N."/>
            <person name="Veneault-Fourrey C."/>
            <person name="LaButti K."/>
            <person name="Lindquist E.A."/>
            <person name="Lipzen A."/>
            <person name="Lundell T."/>
            <person name="Morin E."/>
            <person name="Murat C."/>
            <person name="Riley R."/>
            <person name="Ohm R."/>
            <person name="Sun H."/>
            <person name="Tunlid A."/>
            <person name="Henrissat B."/>
            <person name="Grigoriev I.V."/>
            <person name="Hibbett D.S."/>
            <person name="Martin F."/>
        </authorList>
    </citation>
    <scope>NUCLEOTIDE SEQUENCE [LARGE SCALE GENOMIC DNA]</scope>
    <source>
        <strain evidence="1 2">SS14</strain>
    </source>
</reference>
<dbReference type="OrthoDB" id="2790258at2759"/>
<organism evidence="1 2">
    <name type="scientific">Sphaerobolus stellatus (strain SS14)</name>
    <dbReference type="NCBI Taxonomy" id="990650"/>
    <lineage>
        <taxon>Eukaryota</taxon>
        <taxon>Fungi</taxon>
        <taxon>Dikarya</taxon>
        <taxon>Basidiomycota</taxon>
        <taxon>Agaricomycotina</taxon>
        <taxon>Agaricomycetes</taxon>
        <taxon>Phallomycetidae</taxon>
        <taxon>Geastrales</taxon>
        <taxon>Sphaerobolaceae</taxon>
        <taxon>Sphaerobolus</taxon>
    </lineage>
</organism>
<gene>
    <name evidence="1" type="ORF">M422DRAFT_50101</name>
</gene>
<keyword evidence="2" id="KW-1185">Reference proteome</keyword>
<dbReference type="AlphaFoldDB" id="A0A0C9V9H2"/>
<sequence>MTSTGVLRTHLIKFHATEYLEACQKNGWQPKGMVKELNSATSGDLDELPCLPFTKARFRKALVEWIVGFDEVSLLPFNFDSLLKPFAIDQQTLAEALLRDSCAIAHDNINTIRMSQIRCSEFLNIVEAGNKKGKWTTKSSNGQEEVVQLALVVLFRDSSNHWGSSYLSFRRFGYLRQAEWTVLEHISDVLELPFILQEQMSIQCTPMLVASMPAYESVISALESARSKPLYGYLRHMLDVGIKDMRSNYNGHHFSKLLILGIHMWNLINSFIVHR</sequence>
<dbReference type="EMBL" id="KN837162">
    <property type="protein sequence ID" value="KIJ38197.1"/>
    <property type="molecule type" value="Genomic_DNA"/>
</dbReference>
<evidence type="ECO:0000313" key="1">
    <source>
        <dbReference type="EMBL" id="KIJ38197.1"/>
    </source>
</evidence>
<name>A0A0C9V9H2_SPHS4</name>
<evidence type="ECO:0000313" key="2">
    <source>
        <dbReference type="Proteomes" id="UP000054279"/>
    </source>
</evidence>
<proteinExistence type="predicted"/>
<dbReference type="HOGENOM" id="CLU_1012564_0_0_1"/>
<accession>A0A0C9V9H2</accession>